<gene>
    <name evidence="2" type="ORF">CENA302_08130</name>
</gene>
<dbReference type="Proteomes" id="UP000190056">
    <property type="component" value="Unassembled WGS sequence"/>
</dbReference>
<evidence type="ECO:0000313" key="2">
    <source>
        <dbReference type="EMBL" id="OPH09754.1"/>
    </source>
</evidence>
<organism evidence="2 3">
    <name type="scientific">Cylindrospermopsis raciborskii CENA302</name>
    <dbReference type="NCBI Taxonomy" id="1170768"/>
    <lineage>
        <taxon>Bacteria</taxon>
        <taxon>Bacillati</taxon>
        <taxon>Cyanobacteriota</taxon>
        <taxon>Cyanophyceae</taxon>
        <taxon>Nostocales</taxon>
        <taxon>Aphanizomenonaceae</taxon>
        <taxon>Cylindrospermopsis</taxon>
    </lineage>
</organism>
<comment type="caution">
    <text evidence="2">The sequence shown here is derived from an EMBL/GenBank/DDBJ whole genome shotgun (WGS) entry which is preliminary data.</text>
</comment>
<feature type="region of interest" description="Disordered" evidence="1">
    <location>
        <begin position="84"/>
        <end position="122"/>
    </location>
</feature>
<reference evidence="2 3" key="1">
    <citation type="submission" date="2017-01" db="EMBL/GenBank/DDBJ databases">
        <authorList>
            <person name="Abreu V.A."/>
            <person name="Popin R.V."/>
            <person name="Rigonato J."/>
            <person name="Andreote A.P."/>
            <person name="Schaker P.C."/>
            <person name="Hoff-Risseti C."/>
            <person name="Alvarenga D.O."/>
            <person name="Varani A.M."/>
            <person name="Fiore M.F."/>
        </authorList>
    </citation>
    <scope>NUCLEOTIDE SEQUENCE [LARGE SCALE GENOMIC DNA]</scope>
    <source>
        <strain evidence="2 3">CENA302</strain>
    </source>
</reference>
<sequence length="234" mass="25398">MITTNSTAVLTLILVALMLMTGSVSAFLGFSMGSSALKGVTSPDGRPTSKLISSKNNDLQSVPISFLKEEDIINQVKKRIEQNKTKNNQTKKVEEEEETVYTKDQSQQKAQEISEEPPQSGFPVVAESEGVNMSVRSASYSGGQLILKVKMHNQSNESVRFLYSFLDVTDDKGRVLTATTDGLPAELPGNGPIFTGKISIPTALLNDVSSLTLSLTDYPAQKLKLQLSDIPVEK</sequence>
<accession>A0A9Q5QX37</accession>
<proteinExistence type="predicted"/>
<name>A0A9Q5QX37_9CYAN</name>
<protein>
    <submittedName>
        <fullName evidence="2">Uncharacterized protein</fullName>
    </submittedName>
</protein>
<feature type="compositionally biased region" description="Polar residues" evidence="1">
    <location>
        <begin position="102"/>
        <end position="111"/>
    </location>
</feature>
<dbReference type="EMBL" id="MTPU01000036">
    <property type="protein sequence ID" value="OPH09754.1"/>
    <property type="molecule type" value="Genomic_DNA"/>
</dbReference>
<dbReference type="AlphaFoldDB" id="A0A9Q5QX37"/>
<evidence type="ECO:0000313" key="3">
    <source>
        <dbReference type="Proteomes" id="UP000190056"/>
    </source>
</evidence>
<evidence type="ECO:0000256" key="1">
    <source>
        <dbReference type="SAM" id="MobiDB-lite"/>
    </source>
</evidence>